<evidence type="ECO:0000313" key="2">
    <source>
        <dbReference type="EMBL" id="MFC6424695.1"/>
    </source>
</evidence>
<protein>
    <submittedName>
        <fullName evidence="2">ImmA/IrrE family metallo-endopeptidase</fullName>
    </submittedName>
</protein>
<dbReference type="Proteomes" id="UP001596305">
    <property type="component" value="Unassembled WGS sequence"/>
</dbReference>
<name>A0ABW1XCB0_9CELL</name>
<accession>A0ABW1XCB0</accession>
<reference evidence="3" key="1">
    <citation type="journal article" date="2019" name="Int. J. Syst. Evol. Microbiol.">
        <title>The Global Catalogue of Microorganisms (GCM) 10K type strain sequencing project: providing services to taxonomists for standard genome sequencing and annotation.</title>
        <authorList>
            <consortium name="The Broad Institute Genomics Platform"/>
            <consortium name="The Broad Institute Genome Sequencing Center for Infectious Disease"/>
            <person name="Wu L."/>
            <person name="Ma J."/>
        </authorList>
    </citation>
    <scope>NUCLEOTIDE SEQUENCE [LARGE SCALE GENOMIC DNA]</scope>
    <source>
        <strain evidence="3">CCUG 47105</strain>
    </source>
</reference>
<dbReference type="Pfam" id="PF06114">
    <property type="entry name" value="Peptidase_M78"/>
    <property type="match status" value="1"/>
</dbReference>
<evidence type="ECO:0000313" key="3">
    <source>
        <dbReference type="Proteomes" id="UP001596305"/>
    </source>
</evidence>
<organism evidence="2 3">
    <name type="scientific">Oerskovia paurometabola</name>
    <dbReference type="NCBI Taxonomy" id="162170"/>
    <lineage>
        <taxon>Bacteria</taxon>
        <taxon>Bacillati</taxon>
        <taxon>Actinomycetota</taxon>
        <taxon>Actinomycetes</taxon>
        <taxon>Micrococcales</taxon>
        <taxon>Cellulomonadaceae</taxon>
        <taxon>Oerskovia</taxon>
    </lineage>
</organism>
<gene>
    <name evidence="2" type="ORF">ACFP71_07655</name>
</gene>
<dbReference type="RefSeq" id="WP_204809283.1">
    <property type="nucleotide sequence ID" value="NZ_BAAAIY010000003.1"/>
</dbReference>
<keyword evidence="3" id="KW-1185">Reference proteome</keyword>
<proteinExistence type="predicted"/>
<dbReference type="InterPro" id="IPR010359">
    <property type="entry name" value="IrrE_HExxH"/>
</dbReference>
<dbReference type="EMBL" id="JBHSTM010000004">
    <property type="protein sequence ID" value="MFC6424695.1"/>
    <property type="molecule type" value="Genomic_DNA"/>
</dbReference>
<dbReference type="Gene3D" id="1.10.10.2910">
    <property type="match status" value="1"/>
</dbReference>
<comment type="caution">
    <text evidence="2">The sequence shown here is derived from an EMBL/GenBank/DDBJ whole genome shotgun (WGS) entry which is preliminary data.</text>
</comment>
<sequence>MLAKERGVEVEWDPRMGEYLRGVYEHDVRTITINSGMSRNQTRYAVAHELGHAWYGHRWLGDPHGDALAERLADQHAAQLLIDRHEYARAELLVGPHPGAIATELDLDVCVVAAWQSMLRTKRLTPIGASFRTARRPARRRATG</sequence>
<evidence type="ECO:0000259" key="1">
    <source>
        <dbReference type="Pfam" id="PF06114"/>
    </source>
</evidence>
<feature type="domain" description="IrrE N-terminal-like" evidence="1">
    <location>
        <begin position="4"/>
        <end position="90"/>
    </location>
</feature>